<reference evidence="2" key="2">
    <citation type="submission" date="2020-02" db="EMBL/GenBank/DDBJ databases">
        <title>Identification and distribution of gene clusters putatively required for synthesis of sphingolipid metabolism inhibitors in phylogenetically diverse species of the filamentous fungus Fusarium.</title>
        <authorList>
            <person name="Kim H.-S."/>
            <person name="Busman M."/>
            <person name="Brown D.W."/>
            <person name="Divon H."/>
            <person name="Uhlig S."/>
            <person name="Proctor R.H."/>
        </authorList>
    </citation>
    <scope>NUCLEOTIDE SEQUENCE</scope>
    <source>
        <strain evidence="2">NRRL 25174</strain>
    </source>
</reference>
<evidence type="ECO:0000313" key="2">
    <source>
        <dbReference type="EMBL" id="KAF4337296.1"/>
    </source>
</evidence>
<name>A0A9P5AEG8_9HYPO</name>
<dbReference type="AlphaFoldDB" id="A0A9P5AEG8"/>
<reference evidence="2" key="1">
    <citation type="journal article" date="2017" name="Mycologia">
        <title>Fusarium algeriense, sp. nov., a novel toxigenic crown rot pathogen of durum wheat from Algeria is nested in the Fusarium burgessii species complex.</title>
        <authorList>
            <person name="Laraba I."/>
            <person name="Keddad A."/>
            <person name="Boureghda H."/>
            <person name="Abdallah N."/>
            <person name="Vaughan M.M."/>
            <person name="Proctor R.H."/>
            <person name="Busman M."/>
            <person name="O'Donnell K."/>
        </authorList>
    </citation>
    <scope>NUCLEOTIDE SEQUENCE</scope>
    <source>
        <strain evidence="2">NRRL 25174</strain>
    </source>
</reference>
<feature type="region of interest" description="Disordered" evidence="1">
    <location>
        <begin position="432"/>
        <end position="452"/>
    </location>
</feature>
<gene>
    <name evidence="2" type="ORF">FBEOM_8809</name>
</gene>
<dbReference type="Proteomes" id="UP000730481">
    <property type="component" value="Unassembled WGS sequence"/>
</dbReference>
<accession>A0A9P5AEG8</accession>
<keyword evidence="3" id="KW-1185">Reference proteome</keyword>
<dbReference type="OrthoDB" id="4358152at2759"/>
<evidence type="ECO:0000256" key="1">
    <source>
        <dbReference type="SAM" id="MobiDB-lite"/>
    </source>
</evidence>
<dbReference type="EMBL" id="PVQB02000429">
    <property type="protein sequence ID" value="KAF4337296.1"/>
    <property type="molecule type" value="Genomic_DNA"/>
</dbReference>
<evidence type="ECO:0000313" key="3">
    <source>
        <dbReference type="Proteomes" id="UP000730481"/>
    </source>
</evidence>
<evidence type="ECO:0008006" key="4">
    <source>
        <dbReference type="Google" id="ProtNLM"/>
    </source>
</evidence>
<proteinExistence type="predicted"/>
<sequence length="452" mass="51186">MSTSSFQQAASLETLPPEVLLPIVTSLPGLDNLWDLMRASPHVWRLFNDHAVAIIEGILSGPNAILPPEIAELIRAVVLVRSRAIPFQSFDEFQGRFLRKVSRRWKGRYLEAPPRPFPDDKLSTGCLSAASPSVAALRSTVATTHQISALSQACLTSFLDRLRDPGFRPQHLADPEDRYDRFHRRGPNGEYIDAWDQVFKGTPVKVVDVGQPTWVEEMRVVRALWYIQIVGEMHHQAECLDWPADDIEGLKNMSPGDERHNLDIPYPLSPEEVRSVMGYLETLGEVKQDAYYRLPPPPSCKRWATALPIRGEQYMEIAGHREDGSPIKRPKWTEDRLWGRTPVALDGDAPGLSIFKRLTKPPPHPVSASPLEGIKFDSFRPFGLAIWDKWRMYNLGLHCSALPGQGCSPFDALYFFAWESILPPDEVASVKSELRARKKKESEELEDQRRQN</sequence>
<protein>
    <recommendedName>
        <fullName evidence="4">F-box domain-containing protein</fullName>
    </recommendedName>
</protein>
<organism evidence="2 3">
    <name type="scientific">Fusarium beomiforme</name>
    <dbReference type="NCBI Taxonomy" id="44412"/>
    <lineage>
        <taxon>Eukaryota</taxon>
        <taxon>Fungi</taxon>
        <taxon>Dikarya</taxon>
        <taxon>Ascomycota</taxon>
        <taxon>Pezizomycotina</taxon>
        <taxon>Sordariomycetes</taxon>
        <taxon>Hypocreomycetidae</taxon>
        <taxon>Hypocreales</taxon>
        <taxon>Nectriaceae</taxon>
        <taxon>Fusarium</taxon>
        <taxon>Fusarium burgessii species complex</taxon>
    </lineage>
</organism>
<comment type="caution">
    <text evidence="2">The sequence shown here is derived from an EMBL/GenBank/DDBJ whole genome shotgun (WGS) entry which is preliminary data.</text>
</comment>